<evidence type="ECO:0000259" key="1">
    <source>
        <dbReference type="Pfam" id="PF00534"/>
    </source>
</evidence>
<dbReference type="AlphaFoldDB" id="A0A1Y2L2P2"/>
<accession>A0A1Y2L2P2</accession>
<evidence type="ECO:0000313" key="3">
    <source>
        <dbReference type="Proteomes" id="UP000193391"/>
    </source>
</evidence>
<reference evidence="2 3" key="1">
    <citation type="submission" date="2014-03" db="EMBL/GenBank/DDBJ databases">
        <title>The draft genome sequence of Thalassospira mesophila JCM 18969.</title>
        <authorList>
            <person name="Lai Q."/>
            <person name="Shao Z."/>
        </authorList>
    </citation>
    <scope>NUCLEOTIDE SEQUENCE [LARGE SCALE GENOMIC DNA]</scope>
    <source>
        <strain evidence="2 3">JCM 18969</strain>
    </source>
</reference>
<dbReference type="CDD" id="cd03801">
    <property type="entry name" value="GT4_PimA-like"/>
    <property type="match status" value="1"/>
</dbReference>
<dbReference type="RefSeq" id="WP_085580921.1">
    <property type="nucleotide sequence ID" value="NZ_JFKA01000002.1"/>
</dbReference>
<protein>
    <recommendedName>
        <fullName evidence="1">Glycosyl transferase family 1 domain-containing protein</fullName>
    </recommendedName>
</protein>
<dbReference type="GO" id="GO:0016757">
    <property type="term" value="F:glycosyltransferase activity"/>
    <property type="evidence" value="ECO:0007669"/>
    <property type="project" value="InterPro"/>
</dbReference>
<keyword evidence="3" id="KW-1185">Reference proteome</keyword>
<dbReference type="Pfam" id="PF00534">
    <property type="entry name" value="Glycos_transf_1"/>
    <property type="match status" value="1"/>
</dbReference>
<dbReference type="PANTHER" id="PTHR12526">
    <property type="entry name" value="GLYCOSYLTRANSFERASE"/>
    <property type="match status" value="1"/>
</dbReference>
<evidence type="ECO:0000313" key="2">
    <source>
        <dbReference type="EMBL" id="OSQ39750.1"/>
    </source>
</evidence>
<dbReference type="STRING" id="1293891.TMES_07305"/>
<name>A0A1Y2L2P2_9PROT</name>
<dbReference type="InterPro" id="IPR001296">
    <property type="entry name" value="Glyco_trans_1"/>
</dbReference>
<dbReference type="EMBL" id="JFKA01000002">
    <property type="protein sequence ID" value="OSQ39750.1"/>
    <property type="molecule type" value="Genomic_DNA"/>
</dbReference>
<sequence length="369" mass="40493">MPEAKPKHILALVHLPPPLHGAAIMNKRAIEVLHAQYRVTLLPLRFSSDISQVGRTSHAKYVVAMLYLCRLFWQLITKRPDLVYFSFAPTGPAFWRDSLYALLIRAFGIRCVFHLHGRGLKTLRDHAKIAARVQKAVFKNQVALVLGPSLTTELDGLDCETAILANCVDIPALQNAGPQTVQNPGPLRILFLSNLIRDKGIDTLINALGLLKQHGISFRFDIAGAQGDVSEPQLLQLLNDADIADISHYHGTVGPIAKTTLLHNSDIMVFPSRYANEAQPLVVLEAMAHGVSVISSNVGTLGDIVIENQTGFVLGTSHDAQELATTILRAHNAPTRRADMAKAARTLCETAFHPDIFAQNLRDIFARLL</sequence>
<gene>
    <name evidence="2" type="ORF">TMES_07305</name>
</gene>
<organism evidence="2 3">
    <name type="scientific">Thalassospira mesophila</name>
    <dbReference type="NCBI Taxonomy" id="1293891"/>
    <lineage>
        <taxon>Bacteria</taxon>
        <taxon>Pseudomonadati</taxon>
        <taxon>Pseudomonadota</taxon>
        <taxon>Alphaproteobacteria</taxon>
        <taxon>Rhodospirillales</taxon>
        <taxon>Thalassospiraceae</taxon>
        <taxon>Thalassospira</taxon>
    </lineage>
</organism>
<dbReference type="SUPFAM" id="SSF53756">
    <property type="entry name" value="UDP-Glycosyltransferase/glycogen phosphorylase"/>
    <property type="match status" value="1"/>
</dbReference>
<proteinExistence type="predicted"/>
<dbReference type="Gene3D" id="3.40.50.2000">
    <property type="entry name" value="Glycogen Phosphorylase B"/>
    <property type="match status" value="2"/>
</dbReference>
<comment type="caution">
    <text evidence="2">The sequence shown here is derived from an EMBL/GenBank/DDBJ whole genome shotgun (WGS) entry which is preliminary data.</text>
</comment>
<dbReference type="PANTHER" id="PTHR12526:SF638">
    <property type="entry name" value="SPORE COAT PROTEIN SA"/>
    <property type="match status" value="1"/>
</dbReference>
<dbReference type="Proteomes" id="UP000193391">
    <property type="component" value="Unassembled WGS sequence"/>
</dbReference>
<dbReference type="OrthoDB" id="7560678at2"/>
<feature type="domain" description="Glycosyl transferase family 1" evidence="1">
    <location>
        <begin position="182"/>
        <end position="345"/>
    </location>
</feature>